<evidence type="ECO:0000256" key="2">
    <source>
        <dbReference type="ARBA" id="ARBA00004613"/>
    </source>
</evidence>
<dbReference type="SUPFAM" id="SSF49562">
    <property type="entry name" value="C2 domain (Calcium/lipid-binding domain, CaLB)"/>
    <property type="match status" value="1"/>
</dbReference>
<reference evidence="11" key="2">
    <citation type="submission" date="2025-09" db="UniProtKB">
        <authorList>
            <consortium name="Ensembl"/>
        </authorList>
    </citation>
    <scope>IDENTIFICATION</scope>
</reference>
<evidence type="ECO:0000259" key="10">
    <source>
        <dbReference type="PROSITE" id="PS51412"/>
    </source>
</evidence>
<dbReference type="SMART" id="SM00457">
    <property type="entry name" value="MACPF"/>
    <property type="match status" value="1"/>
</dbReference>
<dbReference type="GO" id="GO:0022829">
    <property type="term" value="F:wide pore channel activity"/>
    <property type="evidence" value="ECO:0007669"/>
    <property type="project" value="TreeGrafter"/>
</dbReference>
<dbReference type="PANTHER" id="PTHR46096:SF1">
    <property type="entry name" value="PERFORIN 1.5"/>
    <property type="match status" value="1"/>
</dbReference>
<dbReference type="GO" id="GO:0005576">
    <property type="term" value="C:extracellular region"/>
    <property type="evidence" value="ECO:0007669"/>
    <property type="project" value="UniProtKB-SubCell"/>
</dbReference>
<sequence length="569" mass="65171">MLSFTTPPPLYLSLLLFLLCNSPVLSCRTGNYIRCEAAPFVPGHNLIGEGFDVVTLHRKGAYMIDVMTYRKPDGTCTLCPNRHQGKMLQKLPASVVDWRAISRCKADISTSTHISVGYSMIYKDQTGPLLLQHTHCHLQPLSVSCEYHIYHKFRLTLDNLTLLICFFLPSYRVSSTPPLSSEFSRDVANLPTHYNSSTRSQYDELIHTYGTHYIRQVHLGGRMKRVTAIQTCLSTLNGLSSNEVHEEHLLTHIHQSAYLYFMFIKTSMQLIYIPFSLTHNNSLGFANWLNSLKDHPDVASYFLRPMYQLVPKGTKKAGMKAAIEQYLKDNSVSNYHSERNCGWSTPNLAYNCCPQKAWRGELRVEIIRAWNLKGDHLGPTDSYAKMRFGSIFKQTPMIESNNPRWNAYYNLGTVDTHHNLHIEVWDEDLFYDDHLIACWTKVESGTRTYTCSHDGGDLQFKTILTCSPHLSGDQNCSFCYIHYWLHFSAHQVLLCAGFNMKSDCMEVYEKRILLFRFKCLNVASGLMLQIYFMFCKVWVSPGQKCQDCGLCPVFFLLLPHFSAVSCHVS</sequence>
<dbReference type="GO" id="GO:0016020">
    <property type="term" value="C:membrane"/>
    <property type="evidence" value="ECO:0007669"/>
    <property type="project" value="UniProtKB-SubCell"/>
</dbReference>
<keyword evidence="8" id="KW-0732">Signal</keyword>
<dbReference type="PANTHER" id="PTHR46096">
    <property type="entry name" value="PERFORIN-1"/>
    <property type="match status" value="1"/>
</dbReference>
<protein>
    <recommendedName>
        <fullName evidence="13">MACPF domain-containing protein</fullName>
    </recommendedName>
</protein>
<dbReference type="GO" id="GO:0001771">
    <property type="term" value="P:immunological synapse formation"/>
    <property type="evidence" value="ECO:0007669"/>
    <property type="project" value="TreeGrafter"/>
</dbReference>
<dbReference type="InterPro" id="IPR020863">
    <property type="entry name" value="MACPF_CS"/>
</dbReference>
<reference evidence="11" key="1">
    <citation type="submission" date="2025-08" db="UniProtKB">
        <authorList>
            <consortium name="Ensembl"/>
        </authorList>
    </citation>
    <scope>IDENTIFICATION</scope>
</reference>
<dbReference type="GeneTree" id="ENSGT00530000063725"/>
<keyword evidence="7" id="KW-1015">Disulfide bond</keyword>
<evidence type="ECO:0000256" key="8">
    <source>
        <dbReference type="SAM" id="SignalP"/>
    </source>
</evidence>
<dbReference type="PROSITE" id="PS51412">
    <property type="entry name" value="MACPF_2"/>
    <property type="match status" value="1"/>
</dbReference>
<feature type="chain" id="PRO_5018664854" description="MACPF domain-containing protein" evidence="8">
    <location>
        <begin position="27"/>
        <end position="569"/>
    </location>
</feature>
<evidence type="ECO:0000256" key="4">
    <source>
        <dbReference type="ARBA" id="ARBA00022525"/>
    </source>
</evidence>
<evidence type="ECO:0000256" key="1">
    <source>
        <dbReference type="ARBA" id="ARBA00004370"/>
    </source>
</evidence>
<evidence type="ECO:0000256" key="6">
    <source>
        <dbReference type="ARBA" id="ARBA00023136"/>
    </source>
</evidence>
<dbReference type="GO" id="GO:0001913">
    <property type="term" value="P:T cell mediated cytotoxicity"/>
    <property type="evidence" value="ECO:0007669"/>
    <property type="project" value="TreeGrafter"/>
</dbReference>
<dbReference type="Ensembl" id="ENSACIT00000024862.1">
    <property type="protein sequence ID" value="ENSACIP00000024222.1"/>
    <property type="gene ID" value="ENSACIG00000018253.1"/>
</dbReference>
<name>A0A3Q0SMU8_AMPCI</name>
<dbReference type="SMART" id="SM00239">
    <property type="entry name" value="C2"/>
    <property type="match status" value="1"/>
</dbReference>
<feature type="signal peptide" evidence="8">
    <location>
        <begin position="1"/>
        <end position="26"/>
    </location>
</feature>
<keyword evidence="5" id="KW-0204">Cytolysis</keyword>
<evidence type="ECO:0000313" key="11">
    <source>
        <dbReference type="Ensembl" id="ENSACIP00000024222.1"/>
    </source>
</evidence>
<dbReference type="InterPro" id="IPR020864">
    <property type="entry name" value="MACPF"/>
</dbReference>
<dbReference type="InterPro" id="IPR035892">
    <property type="entry name" value="C2_domain_sf"/>
</dbReference>
<keyword evidence="12" id="KW-1185">Reference proteome</keyword>
<dbReference type="Pfam" id="PF00168">
    <property type="entry name" value="C2"/>
    <property type="match status" value="1"/>
</dbReference>
<dbReference type="InterPro" id="IPR000008">
    <property type="entry name" value="C2_dom"/>
</dbReference>
<evidence type="ECO:0000256" key="7">
    <source>
        <dbReference type="ARBA" id="ARBA00023157"/>
    </source>
</evidence>
<dbReference type="GO" id="GO:0031640">
    <property type="term" value="P:killing of cells of another organism"/>
    <property type="evidence" value="ECO:0007669"/>
    <property type="project" value="UniProtKB-KW"/>
</dbReference>
<dbReference type="PROSITE" id="PS50004">
    <property type="entry name" value="C2"/>
    <property type="match status" value="1"/>
</dbReference>
<evidence type="ECO:0000256" key="3">
    <source>
        <dbReference type="ARBA" id="ARBA00009214"/>
    </source>
</evidence>
<dbReference type="Proteomes" id="UP000261340">
    <property type="component" value="Unplaced"/>
</dbReference>
<evidence type="ECO:0000313" key="12">
    <source>
        <dbReference type="Proteomes" id="UP000261340"/>
    </source>
</evidence>
<comment type="subcellular location">
    <subcellularLocation>
        <location evidence="1">Membrane</location>
    </subcellularLocation>
    <subcellularLocation>
        <location evidence="2">Secreted</location>
    </subcellularLocation>
</comment>
<accession>A0A3Q0SMU8</accession>
<keyword evidence="4" id="KW-0964">Secreted</keyword>
<organism evidence="11 12">
    <name type="scientific">Amphilophus citrinellus</name>
    <name type="common">Midas cichlid</name>
    <name type="synonym">Cichlasoma citrinellum</name>
    <dbReference type="NCBI Taxonomy" id="61819"/>
    <lineage>
        <taxon>Eukaryota</taxon>
        <taxon>Metazoa</taxon>
        <taxon>Chordata</taxon>
        <taxon>Craniata</taxon>
        <taxon>Vertebrata</taxon>
        <taxon>Euteleostomi</taxon>
        <taxon>Actinopterygii</taxon>
        <taxon>Neopterygii</taxon>
        <taxon>Teleostei</taxon>
        <taxon>Neoteleostei</taxon>
        <taxon>Acanthomorphata</taxon>
        <taxon>Ovalentaria</taxon>
        <taxon>Cichlomorphae</taxon>
        <taxon>Cichliformes</taxon>
        <taxon>Cichlidae</taxon>
        <taxon>New World cichlids</taxon>
        <taxon>Cichlasomatinae</taxon>
        <taxon>Heroini</taxon>
        <taxon>Amphilophus</taxon>
    </lineage>
</organism>
<dbReference type="PROSITE" id="PS00279">
    <property type="entry name" value="MACPF_1"/>
    <property type="match status" value="1"/>
</dbReference>
<feature type="domain" description="MACPF" evidence="10">
    <location>
        <begin position="31"/>
        <end position="339"/>
    </location>
</feature>
<dbReference type="Gene3D" id="2.60.40.150">
    <property type="entry name" value="C2 domain"/>
    <property type="match status" value="1"/>
</dbReference>
<feature type="domain" description="C2" evidence="9">
    <location>
        <begin position="342"/>
        <end position="460"/>
    </location>
</feature>
<evidence type="ECO:0000256" key="5">
    <source>
        <dbReference type="ARBA" id="ARBA00022852"/>
    </source>
</evidence>
<keyword evidence="6" id="KW-0472">Membrane</keyword>
<proteinExistence type="inferred from homology"/>
<evidence type="ECO:0008006" key="13">
    <source>
        <dbReference type="Google" id="ProtNLM"/>
    </source>
</evidence>
<dbReference type="GO" id="GO:0051607">
    <property type="term" value="P:defense response to virus"/>
    <property type="evidence" value="ECO:0007669"/>
    <property type="project" value="TreeGrafter"/>
</dbReference>
<dbReference type="AlphaFoldDB" id="A0A3Q0SMU8"/>
<dbReference type="InterPro" id="IPR052784">
    <property type="entry name" value="Perforin-1_pore-forming"/>
</dbReference>
<evidence type="ECO:0000259" key="9">
    <source>
        <dbReference type="PROSITE" id="PS50004"/>
    </source>
</evidence>
<comment type="similarity">
    <text evidence="3">Belongs to the complement C6/C7/C8/C9 family.</text>
</comment>
<dbReference type="Pfam" id="PF01823">
    <property type="entry name" value="MACPF"/>
    <property type="match status" value="2"/>
</dbReference>